<protein>
    <submittedName>
        <fullName evidence="2">Uncharacterized protein</fullName>
    </submittedName>
</protein>
<keyword evidence="1" id="KW-1133">Transmembrane helix</keyword>
<evidence type="ECO:0000313" key="3">
    <source>
        <dbReference type="Proteomes" id="UP000199420"/>
    </source>
</evidence>
<dbReference type="Proteomes" id="UP000199420">
    <property type="component" value="Unassembled WGS sequence"/>
</dbReference>
<dbReference type="AlphaFoldDB" id="A0A1H6TUQ6"/>
<dbReference type="Pfam" id="PF19447">
    <property type="entry name" value="DUF5985"/>
    <property type="match status" value="1"/>
</dbReference>
<proteinExistence type="predicted"/>
<sequence>MSHYFAPAVYLLCFLASTVCAVMLGRSFHRTRAGLLFWSALCFLLLAVNNLLLVLDLIVFPSSVDLAVPRALVSLAAVATLLFGFIWNGEGE</sequence>
<feature type="transmembrane region" description="Helical" evidence="1">
    <location>
        <begin position="37"/>
        <end position="60"/>
    </location>
</feature>
<evidence type="ECO:0000256" key="1">
    <source>
        <dbReference type="SAM" id="Phobius"/>
    </source>
</evidence>
<keyword evidence="3" id="KW-1185">Reference proteome</keyword>
<dbReference type="STRING" id="529704.SAMN02927913_2044"/>
<dbReference type="InterPro" id="IPR046027">
    <property type="entry name" value="DUF5985"/>
</dbReference>
<keyword evidence="1" id="KW-0472">Membrane</keyword>
<dbReference type="EMBL" id="FNYC01000003">
    <property type="protein sequence ID" value="SEI80977.1"/>
    <property type="molecule type" value="Genomic_DNA"/>
</dbReference>
<reference evidence="2 3" key="1">
    <citation type="submission" date="2016-10" db="EMBL/GenBank/DDBJ databases">
        <authorList>
            <person name="de Groot N.N."/>
        </authorList>
    </citation>
    <scope>NUCLEOTIDE SEQUENCE [LARGE SCALE GENOMIC DNA]</scope>
    <source>
        <strain evidence="2 3">DSM 26515</strain>
    </source>
</reference>
<keyword evidence="1" id="KW-0812">Transmembrane</keyword>
<name>A0A1H6TUQ6_9GAMM</name>
<dbReference type="RefSeq" id="WP_175483697.1">
    <property type="nucleotide sequence ID" value="NZ_FNYC01000003.1"/>
</dbReference>
<accession>A0A1H6TUQ6</accession>
<gene>
    <name evidence="2" type="ORF">SAMN04487997_1680</name>
</gene>
<evidence type="ECO:0000313" key="2">
    <source>
        <dbReference type="EMBL" id="SEI80977.1"/>
    </source>
</evidence>
<organism evidence="2 3">
    <name type="scientific">Frateuria terrea</name>
    <dbReference type="NCBI Taxonomy" id="529704"/>
    <lineage>
        <taxon>Bacteria</taxon>
        <taxon>Pseudomonadati</taxon>
        <taxon>Pseudomonadota</taxon>
        <taxon>Gammaproteobacteria</taxon>
        <taxon>Lysobacterales</taxon>
        <taxon>Rhodanobacteraceae</taxon>
        <taxon>Frateuria</taxon>
    </lineage>
</organism>
<feature type="transmembrane region" description="Helical" evidence="1">
    <location>
        <begin position="67"/>
        <end position="87"/>
    </location>
</feature>